<reference evidence="1" key="1">
    <citation type="submission" date="2014-05" db="EMBL/GenBank/DDBJ databases">
        <title>The transcriptome of the halophilic microalga Tetraselmis sp. GSL018 isolated from the Great Salt Lake, Utah.</title>
        <authorList>
            <person name="Jinkerson R.E."/>
            <person name="D'Adamo S."/>
            <person name="Posewitz M.C."/>
        </authorList>
    </citation>
    <scope>NUCLEOTIDE SEQUENCE</scope>
    <source>
        <strain evidence="1">GSL018</strain>
    </source>
</reference>
<dbReference type="SUPFAM" id="SSF48452">
    <property type="entry name" value="TPR-like"/>
    <property type="match status" value="1"/>
</dbReference>
<protein>
    <submittedName>
        <fullName evidence="1">Uncharacterized protein</fullName>
    </submittedName>
</protein>
<evidence type="ECO:0000313" key="1">
    <source>
        <dbReference type="EMBL" id="JAC81556.1"/>
    </source>
</evidence>
<dbReference type="InterPro" id="IPR011990">
    <property type="entry name" value="TPR-like_helical_dom_sf"/>
</dbReference>
<sequence>LELDETTDQALQVAVGLLNENDSVPDTWHLYGMILHAGGQFEDALAAVEEGRKVCRGAGLGEDSEAMQTFKELEDAVRESM</sequence>
<accession>A0A061SFP9</accession>
<organism evidence="1">
    <name type="scientific">Tetraselmis sp. GSL018</name>
    <dbReference type="NCBI Taxonomy" id="582737"/>
    <lineage>
        <taxon>Eukaryota</taxon>
        <taxon>Viridiplantae</taxon>
        <taxon>Chlorophyta</taxon>
        <taxon>core chlorophytes</taxon>
        <taxon>Chlorodendrophyceae</taxon>
        <taxon>Chlorodendrales</taxon>
        <taxon>Chlorodendraceae</taxon>
        <taxon>Tetraselmis</taxon>
    </lineage>
</organism>
<dbReference type="AlphaFoldDB" id="A0A061SFP9"/>
<dbReference type="EMBL" id="GBEZ01003599">
    <property type="protein sequence ID" value="JAC81556.1"/>
    <property type="molecule type" value="Transcribed_RNA"/>
</dbReference>
<gene>
    <name evidence="1" type="ORF">TSPGSL018_7657</name>
</gene>
<name>A0A061SFP9_9CHLO</name>
<proteinExistence type="predicted"/>
<feature type="non-terminal residue" evidence="1">
    <location>
        <position position="1"/>
    </location>
</feature>